<name>A0AAP0EV18_9MAGN</name>
<keyword evidence="2" id="KW-1185">Reference proteome</keyword>
<dbReference type="EMBL" id="JBBNAG010000011">
    <property type="protein sequence ID" value="KAK9095484.1"/>
    <property type="molecule type" value="Genomic_DNA"/>
</dbReference>
<sequence length="53" mass="6045">MYQSFQLVLQFPCIGYLFVQKLLLDVVPHIVGSRSLDKNQKNIISLVSFEGFA</sequence>
<accession>A0AAP0EV18</accession>
<evidence type="ECO:0000313" key="2">
    <source>
        <dbReference type="Proteomes" id="UP001419268"/>
    </source>
</evidence>
<dbReference type="AlphaFoldDB" id="A0AAP0EV18"/>
<evidence type="ECO:0000313" key="1">
    <source>
        <dbReference type="EMBL" id="KAK9095484.1"/>
    </source>
</evidence>
<dbReference type="Proteomes" id="UP001419268">
    <property type="component" value="Unassembled WGS sequence"/>
</dbReference>
<reference evidence="1 2" key="1">
    <citation type="submission" date="2024-01" db="EMBL/GenBank/DDBJ databases">
        <title>Genome assemblies of Stephania.</title>
        <authorList>
            <person name="Yang L."/>
        </authorList>
    </citation>
    <scope>NUCLEOTIDE SEQUENCE [LARGE SCALE GENOMIC DNA]</scope>
    <source>
        <strain evidence="1">JXDWG</strain>
        <tissue evidence="1">Leaf</tissue>
    </source>
</reference>
<gene>
    <name evidence="1" type="ORF">Scep_026953</name>
</gene>
<organism evidence="1 2">
    <name type="scientific">Stephania cephalantha</name>
    <dbReference type="NCBI Taxonomy" id="152367"/>
    <lineage>
        <taxon>Eukaryota</taxon>
        <taxon>Viridiplantae</taxon>
        <taxon>Streptophyta</taxon>
        <taxon>Embryophyta</taxon>
        <taxon>Tracheophyta</taxon>
        <taxon>Spermatophyta</taxon>
        <taxon>Magnoliopsida</taxon>
        <taxon>Ranunculales</taxon>
        <taxon>Menispermaceae</taxon>
        <taxon>Menispermoideae</taxon>
        <taxon>Cissampelideae</taxon>
        <taxon>Stephania</taxon>
    </lineage>
</organism>
<comment type="caution">
    <text evidence="1">The sequence shown here is derived from an EMBL/GenBank/DDBJ whole genome shotgun (WGS) entry which is preliminary data.</text>
</comment>
<proteinExistence type="predicted"/>
<protein>
    <submittedName>
        <fullName evidence="1">Uncharacterized protein</fullName>
    </submittedName>
</protein>